<dbReference type="EMBL" id="QYUM01000002">
    <property type="protein sequence ID" value="RJF93345.1"/>
    <property type="molecule type" value="Genomic_DNA"/>
</dbReference>
<comment type="caution">
    <text evidence="2">The sequence shown here is derived from an EMBL/GenBank/DDBJ whole genome shotgun (WGS) entry which is preliminary data.</text>
</comment>
<gene>
    <name evidence="2" type="ORF">D3876_03070</name>
</gene>
<dbReference type="Pfam" id="PF00494">
    <property type="entry name" value="SQS_PSY"/>
    <property type="match status" value="1"/>
</dbReference>
<dbReference type="SUPFAM" id="SSF48576">
    <property type="entry name" value="Terpenoid synthases"/>
    <property type="match status" value="1"/>
</dbReference>
<dbReference type="InterPro" id="IPR008949">
    <property type="entry name" value="Isoprenoid_synthase_dom_sf"/>
</dbReference>
<dbReference type="RefSeq" id="WP_119759623.1">
    <property type="nucleotide sequence ID" value="NZ_QYUM01000002.1"/>
</dbReference>
<dbReference type="SFLD" id="SFLDG01018">
    <property type="entry name" value="Squalene/Phytoene_Synthase_Lik"/>
    <property type="match status" value="1"/>
</dbReference>
<sequence length="321" mass="35402">MDRPQGPVTGASREALVATAGESIARGSRSFALASRLFDRTTRERAWLLYAWCRKCDDLADGQDHGGDMVAVADPETRLDYISAMTEAALSGQIAGEPAFDALGIVVRECAIPHHLPLDHIRGFALDAEDWRPRTEQDLLTYCYHVAGVVGVMMARVMGVDREDTDTLDRAADLGIAFQLANIARDIEEDDRAARCYLPLDWLVELDIPPGEQMKPQFRPRLAVMAKWLGEMAAEYEASARSGAMRLPFRARWAVLAAAGIYGDIVRTVVASGDHGWDHRVVTSRRAKLGWVARALAQALGKPSRAHSRDGLWTRPKEQPS</sequence>
<organism evidence="2 3">
    <name type="scientific">Sphingomonas cavernae</name>
    <dbReference type="NCBI Taxonomy" id="2320861"/>
    <lineage>
        <taxon>Bacteria</taxon>
        <taxon>Pseudomonadati</taxon>
        <taxon>Pseudomonadota</taxon>
        <taxon>Alphaproteobacteria</taxon>
        <taxon>Sphingomonadales</taxon>
        <taxon>Sphingomonadaceae</taxon>
        <taxon>Sphingomonas</taxon>
    </lineage>
</organism>
<dbReference type="GO" id="GO:0004311">
    <property type="term" value="F:geranylgeranyl diphosphate synthase activity"/>
    <property type="evidence" value="ECO:0007669"/>
    <property type="project" value="InterPro"/>
</dbReference>
<dbReference type="CDD" id="cd00683">
    <property type="entry name" value="Trans_IPPS_HH"/>
    <property type="match status" value="1"/>
</dbReference>
<dbReference type="AlphaFoldDB" id="A0A418WQ24"/>
<evidence type="ECO:0000256" key="1">
    <source>
        <dbReference type="ARBA" id="ARBA00022679"/>
    </source>
</evidence>
<dbReference type="InterPro" id="IPR002060">
    <property type="entry name" value="Squ/phyt_synthse"/>
</dbReference>
<proteinExistence type="predicted"/>
<dbReference type="Proteomes" id="UP000286100">
    <property type="component" value="Unassembled WGS sequence"/>
</dbReference>
<dbReference type="InterPro" id="IPR033904">
    <property type="entry name" value="Trans_IPPS_HH"/>
</dbReference>
<keyword evidence="1" id="KW-0808">Transferase</keyword>
<dbReference type="InterPro" id="IPR044843">
    <property type="entry name" value="Trans_IPPS_bact-type"/>
</dbReference>
<dbReference type="SFLD" id="SFLDS00005">
    <property type="entry name" value="Isoprenoid_Synthase_Type_I"/>
    <property type="match status" value="1"/>
</dbReference>
<evidence type="ECO:0000313" key="2">
    <source>
        <dbReference type="EMBL" id="RJF93345.1"/>
    </source>
</evidence>
<dbReference type="Gene3D" id="1.10.600.10">
    <property type="entry name" value="Farnesyl Diphosphate Synthase"/>
    <property type="match status" value="1"/>
</dbReference>
<dbReference type="PROSITE" id="PS01045">
    <property type="entry name" value="SQUALEN_PHYTOEN_SYN_2"/>
    <property type="match status" value="1"/>
</dbReference>
<dbReference type="SFLD" id="SFLDG01212">
    <property type="entry name" value="Phytoene_synthase_like"/>
    <property type="match status" value="1"/>
</dbReference>
<name>A0A418WQ24_9SPHN</name>
<keyword evidence="3" id="KW-1185">Reference proteome</keyword>
<accession>A0A418WQ24</accession>
<dbReference type="GO" id="GO:0051996">
    <property type="term" value="F:squalene synthase [NAD(P)H] activity"/>
    <property type="evidence" value="ECO:0007669"/>
    <property type="project" value="InterPro"/>
</dbReference>
<dbReference type="GO" id="GO:0016117">
    <property type="term" value="P:carotenoid biosynthetic process"/>
    <property type="evidence" value="ECO:0007669"/>
    <property type="project" value="UniProtKB-ARBA"/>
</dbReference>
<dbReference type="OrthoDB" id="9807580at2"/>
<evidence type="ECO:0000313" key="3">
    <source>
        <dbReference type="Proteomes" id="UP000286100"/>
    </source>
</evidence>
<dbReference type="InterPro" id="IPR019845">
    <property type="entry name" value="Squalene/phytoene_synthase_CS"/>
</dbReference>
<dbReference type="PROSITE" id="PS01044">
    <property type="entry name" value="SQUALEN_PHYTOEN_SYN_1"/>
    <property type="match status" value="1"/>
</dbReference>
<protein>
    <submittedName>
        <fullName evidence="2">Phytoene/squalene synthase family protein</fullName>
    </submittedName>
</protein>
<reference evidence="2 3" key="1">
    <citation type="submission" date="2018-09" db="EMBL/GenBank/DDBJ databases">
        <authorList>
            <person name="Zhu H."/>
        </authorList>
    </citation>
    <scope>NUCLEOTIDE SEQUENCE [LARGE SCALE GENOMIC DNA]</scope>
    <source>
        <strain evidence="2 3">K2R01-6</strain>
    </source>
</reference>
<dbReference type="PANTHER" id="PTHR31480">
    <property type="entry name" value="BIFUNCTIONAL LYCOPENE CYCLASE/PHYTOENE SYNTHASE"/>
    <property type="match status" value="1"/>
</dbReference>